<dbReference type="Pfam" id="PF10410">
    <property type="entry name" value="DnaB_bind"/>
    <property type="match status" value="1"/>
</dbReference>
<accession>A0A926HWP0</accession>
<dbReference type="SMART" id="SM00493">
    <property type="entry name" value="TOPRIM"/>
    <property type="match status" value="1"/>
</dbReference>
<dbReference type="EC" id="2.7.7.101" evidence="12"/>
<dbReference type="GO" id="GO:0003677">
    <property type="term" value="F:DNA binding"/>
    <property type="evidence" value="ECO:0007669"/>
    <property type="project" value="UniProtKB-KW"/>
</dbReference>
<keyword evidence="10 12" id="KW-0238">DNA-binding</keyword>
<dbReference type="InterPro" id="IPR019475">
    <property type="entry name" value="DNA_primase_DnaB-bd"/>
</dbReference>
<feature type="zinc finger region" description="CHC2-type" evidence="12 14">
    <location>
        <begin position="39"/>
        <end position="63"/>
    </location>
</feature>
<dbReference type="GO" id="GO:1990077">
    <property type="term" value="C:primosome complex"/>
    <property type="evidence" value="ECO:0007669"/>
    <property type="project" value="UniProtKB-KW"/>
</dbReference>
<evidence type="ECO:0000256" key="14">
    <source>
        <dbReference type="PIRSR" id="PIRSR002811-1"/>
    </source>
</evidence>
<dbReference type="FunFam" id="3.90.580.10:FF:000001">
    <property type="entry name" value="DNA primase"/>
    <property type="match status" value="1"/>
</dbReference>
<dbReference type="Pfam" id="PF08275">
    <property type="entry name" value="DNAG_N"/>
    <property type="match status" value="1"/>
</dbReference>
<dbReference type="SUPFAM" id="SSF56731">
    <property type="entry name" value="DNA primase core"/>
    <property type="match status" value="1"/>
</dbReference>
<keyword evidence="7 12" id="KW-0863">Zinc-finger</keyword>
<dbReference type="RefSeq" id="WP_249279720.1">
    <property type="nucleotide sequence ID" value="NZ_JACRSS010000001.1"/>
</dbReference>
<dbReference type="SMART" id="SM00400">
    <property type="entry name" value="ZnF_CHCC"/>
    <property type="match status" value="1"/>
</dbReference>
<dbReference type="Proteomes" id="UP000617951">
    <property type="component" value="Unassembled WGS sequence"/>
</dbReference>
<feature type="domain" description="Toprim" evidence="15">
    <location>
        <begin position="255"/>
        <end position="336"/>
    </location>
</feature>
<dbReference type="InterPro" id="IPR037068">
    <property type="entry name" value="DNA_primase_core_N_sf"/>
</dbReference>
<comment type="domain">
    <text evidence="12">Contains an N-terminal zinc-binding domain, a central core domain that contains the primase activity, and a C-terminal DnaB-binding domain.</text>
</comment>
<dbReference type="AlphaFoldDB" id="A0A926HWP0"/>
<dbReference type="SUPFAM" id="SSF57783">
    <property type="entry name" value="Zinc beta-ribbon"/>
    <property type="match status" value="1"/>
</dbReference>
<evidence type="ECO:0000256" key="3">
    <source>
        <dbReference type="ARBA" id="ARBA00022679"/>
    </source>
</evidence>
<keyword evidence="5 12" id="KW-0235">DNA replication</keyword>
<dbReference type="InterPro" id="IPR036977">
    <property type="entry name" value="DNA_primase_Znf_CHC2"/>
</dbReference>
<keyword evidence="17" id="KW-1185">Reference proteome</keyword>
<dbReference type="EMBL" id="JACRSS010000001">
    <property type="protein sequence ID" value="MBC8537891.1"/>
    <property type="molecule type" value="Genomic_DNA"/>
</dbReference>
<evidence type="ECO:0000313" key="17">
    <source>
        <dbReference type="Proteomes" id="UP000617951"/>
    </source>
</evidence>
<evidence type="ECO:0000256" key="4">
    <source>
        <dbReference type="ARBA" id="ARBA00022695"/>
    </source>
</evidence>
<dbReference type="GO" id="GO:0003899">
    <property type="term" value="F:DNA-directed RNA polymerase activity"/>
    <property type="evidence" value="ECO:0007669"/>
    <property type="project" value="UniProtKB-UniRule"/>
</dbReference>
<proteinExistence type="inferred from homology"/>
<evidence type="ECO:0000256" key="5">
    <source>
        <dbReference type="ARBA" id="ARBA00022705"/>
    </source>
</evidence>
<evidence type="ECO:0000259" key="15">
    <source>
        <dbReference type="PROSITE" id="PS50880"/>
    </source>
</evidence>
<dbReference type="Gene3D" id="1.10.860.10">
    <property type="entry name" value="DNAb Helicase, Chain A"/>
    <property type="match status" value="1"/>
</dbReference>
<name>A0A926HWP0_9FIRM</name>
<keyword evidence="6 12" id="KW-0479">Metal-binding</keyword>
<dbReference type="InterPro" id="IPR050219">
    <property type="entry name" value="DnaG_primase"/>
</dbReference>
<comment type="function">
    <text evidence="12 13">RNA polymerase that catalyzes the synthesis of short RNA molecules used as primers for DNA polymerase during DNA replication.</text>
</comment>
<reference evidence="16" key="1">
    <citation type="submission" date="2020-08" db="EMBL/GenBank/DDBJ databases">
        <title>Genome public.</title>
        <authorList>
            <person name="Liu C."/>
            <person name="Sun Q."/>
        </authorList>
    </citation>
    <scope>NUCLEOTIDE SEQUENCE</scope>
    <source>
        <strain evidence="16">NSJ-63</strain>
    </source>
</reference>
<dbReference type="CDD" id="cd03364">
    <property type="entry name" value="TOPRIM_DnaG_primases"/>
    <property type="match status" value="1"/>
</dbReference>
<keyword evidence="4 12" id="KW-0548">Nucleotidyltransferase</keyword>
<dbReference type="GO" id="GO:0000428">
    <property type="term" value="C:DNA-directed RNA polymerase complex"/>
    <property type="evidence" value="ECO:0007669"/>
    <property type="project" value="UniProtKB-KW"/>
</dbReference>
<dbReference type="InterPro" id="IPR030846">
    <property type="entry name" value="DnaG_bac"/>
</dbReference>
<evidence type="ECO:0000256" key="8">
    <source>
        <dbReference type="ARBA" id="ARBA00022833"/>
    </source>
</evidence>
<dbReference type="Gene3D" id="3.40.1360.10">
    <property type="match status" value="1"/>
</dbReference>
<dbReference type="HAMAP" id="MF_00974">
    <property type="entry name" value="DNA_primase_DnaG"/>
    <property type="match status" value="1"/>
</dbReference>
<evidence type="ECO:0000256" key="13">
    <source>
        <dbReference type="PIRNR" id="PIRNR002811"/>
    </source>
</evidence>
<evidence type="ECO:0000313" key="16">
    <source>
        <dbReference type="EMBL" id="MBC8537891.1"/>
    </source>
</evidence>
<evidence type="ECO:0000256" key="6">
    <source>
        <dbReference type="ARBA" id="ARBA00022723"/>
    </source>
</evidence>
<comment type="catalytic activity">
    <reaction evidence="12">
        <text>ssDNA + n NTP = ssDNA/pppN(pN)n-1 hybrid + (n-1) diphosphate.</text>
        <dbReference type="EC" id="2.7.7.101"/>
    </reaction>
</comment>
<dbReference type="PANTHER" id="PTHR30313">
    <property type="entry name" value="DNA PRIMASE"/>
    <property type="match status" value="1"/>
</dbReference>
<evidence type="ECO:0000256" key="11">
    <source>
        <dbReference type="ARBA" id="ARBA00023163"/>
    </source>
</evidence>
<evidence type="ECO:0000256" key="1">
    <source>
        <dbReference type="ARBA" id="ARBA00022478"/>
    </source>
</evidence>
<dbReference type="PROSITE" id="PS50880">
    <property type="entry name" value="TOPRIM"/>
    <property type="match status" value="1"/>
</dbReference>
<evidence type="ECO:0000256" key="7">
    <source>
        <dbReference type="ARBA" id="ARBA00022771"/>
    </source>
</evidence>
<keyword evidence="9" id="KW-0460">Magnesium</keyword>
<dbReference type="GO" id="GO:0006269">
    <property type="term" value="P:DNA replication, synthesis of primer"/>
    <property type="evidence" value="ECO:0007669"/>
    <property type="project" value="UniProtKB-UniRule"/>
</dbReference>
<keyword evidence="8 12" id="KW-0862">Zinc</keyword>
<protein>
    <recommendedName>
        <fullName evidence="12 13">DNA primase</fullName>
        <ecNumber evidence="12">2.7.7.101</ecNumber>
    </recommendedName>
</protein>
<dbReference type="InterPro" id="IPR034151">
    <property type="entry name" value="TOPRIM_DnaG_bac"/>
</dbReference>
<evidence type="ECO:0000256" key="2">
    <source>
        <dbReference type="ARBA" id="ARBA00022515"/>
    </source>
</evidence>
<dbReference type="Pfam" id="PF01807">
    <property type="entry name" value="Zn_ribbon_DnaG"/>
    <property type="match status" value="1"/>
</dbReference>
<keyword evidence="2 12" id="KW-0639">Primosome</keyword>
<dbReference type="PANTHER" id="PTHR30313:SF2">
    <property type="entry name" value="DNA PRIMASE"/>
    <property type="match status" value="1"/>
</dbReference>
<dbReference type="GO" id="GO:0005737">
    <property type="term" value="C:cytoplasm"/>
    <property type="evidence" value="ECO:0007669"/>
    <property type="project" value="TreeGrafter"/>
</dbReference>
<sequence>MARFSEEWLSELLSKNDIVQVIGEYVTLTRKGSRFWASCPWHAERNPSFCVSPDKQMFYCFSCKKGGGVINFIMENEKLSYVEAVSLLAERVGMTLPEETGDEDYQKKKAYRKRLHGLMRELAVYYNHTLKGEEGREALAYMKRRGAAAQIMPFGLGYAKNSFDDALRFLKARGYTVKEMLDAGVVKQKDGRVYDVFRNRVMFPIQNVFGDVIGFGGRVMDDGIPKYLNSGETVIFNKRYNLYALNTVKKRRNLKSILLVEGYMDVVALAAAGIATAVASLGTSLTKEQARLLKRYTEKVYLCYDGDDAGLNAALRGVDILEKEGLQVFVIVLPDKMDPDEFVKKYSADAFYALAKKAPAATNFRLFMLKRGFDMENPDEVVQYGTKAVELIRGLKNELEKERYIKFLSKETGISVESLFSQMGKGKEEKGYILPVKESNLIKKEAGEEARLLSFLMDNPQLLEKIRGLTPELFQNPVYKKIFFSMEEQIKRGILPSCAELVSDFSCEGGADLSELMACKPPDGMMGQEEYAEMLIRKLREARMLDKRQELIAKTAVSTGEERARLLREISALNREISKAENFRG</sequence>
<dbReference type="InterPro" id="IPR006171">
    <property type="entry name" value="TOPRIM_dom"/>
</dbReference>
<evidence type="ECO:0000256" key="12">
    <source>
        <dbReference type="HAMAP-Rule" id="MF_00974"/>
    </source>
</evidence>
<dbReference type="Gene3D" id="3.90.580.10">
    <property type="entry name" value="Zinc finger, CHC2-type domain"/>
    <property type="match status" value="1"/>
</dbReference>
<keyword evidence="1 12" id="KW-0240">DNA-directed RNA polymerase</keyword>
<comment type="cofactor">
    <cofactor evidence="12 13 14">
        <name>Zn(2+)</name>
        <dbReference type="ChEBI" id="CHEBI:29105"/>
    </cofactor>
    <text evidence="12 13 14">Binds 1 zinc ion per monomer.</text>
</comment>
<dbReference type="GO" id="GO:0008270">
    <property type="term" value="F:zinc ion binding"/>
    <property type="evidence" value="ECO:0007669"/>
    <property type="project" value="UniProtKB-UniRule"/>
</dbReference>
<dbReference type="FunFam" id="3.40.1360.10:FF:000002">
    <property type="entry name" value="DNA primase"/>
    <property type="match status" value="1"/>
</dbReference>
<dbReference type="Pfam" id="PF13155">
    <property type="entry name" value="Toprim_2"/>
    <property type="match status" value="1"/>
</dbReference>
<evidence type="ECO:0000256" key="10">
    <source>
        <dbReference type="ARBA" id="ARBA00023125"/>
    </source>
</evidence>
<comment type="caution">
    <text evidence="16">The sequence shown here is derived from an EMBL/GenBank/DDBJ whole genome shotgun (WGS) entry which is preliminary data.</text>
</comment>
<comment type="similarity">
    <text evidence="12 13">Belongs to the DnaG primase family.</text>
</comment>
<dbReference type="InterPro" id="IPR016136">
    <property type="entry name" value="DNA_helicase_N/primase_C"/>
</dbReference>
<organism evidence="16 17">
    <name type="scientific">Guopingia tenuis</name>
    <dbReference type="NCBI Taxonomy" id="2763656"/>
    <lineage>
        <taxon>Bacteria</taxon>
        <taxon>Bacillati</taxon>
        <taxon>Bacillota</taxon>
        <taxon>Clostridia</taxon>
        <taxon>Christensenellales</taxon>
        <taxon>Christensenellaceae</taxon>
        <taxon>Guopingia</taxon>
    </lineage>
</organism>
<dbReference type="NCBIfam" id="TIGR01391">
    <property type="entry name" value="dnaG"/>
    <property type="match status" value="1"/>
</dbReference>
<evidence type="ECO:0000256" key="9">
    <source>
        <dbReference type="ARBA" id="ARBA00022842"/>
    </source>
</evidence>
<dbReference type="PIRSF" id="PIRSF002811">
    <property type="entry name" value="DnaG"/>
    <property type="match status" value="1"/>
</dbReference>
<dbReference type="Gene3D" id="3.90.980.10">
    <property type="entry name" value="DNA primase, catalytic core, N-terminal domain"/>
    <property type="match status" value="1"/>
</dbReference>
<gene>
    <name evidence="12" type="primary">dnaG</name>
    <name evidence="16" type="ORF">H8693_02945</name>
</gene>
<keyword evidence="3 12" id="KW-0808">Transferase</keyword>
<comment type="subunit">
    <text evidence="12">Monomer. Interacts with DnaB.</text>
</comment>
<dbReference type="InterPro" id="IPR002694">
    <property type="entry name" value="Znf_CHC2"/>
</dbReference>
<dbReference type="InterPro" id="IPR006295">
    <property type="entry name" value="DNA_primase_DnaG"/>
</dbReference>
<keyword evidence="11 12" id="KW-0804">Transcription</keyword>
<dbReference type="InterPro" id="IPR013264">
    <property type="entry name" value="DNAG_N"/>
</dbReference>